<keyword evidence="3 6" id="KW-0378">Hydrolase</keyword>
<protein>
    <submittedName>
        <fullName evidence="9">S8 family peptidase</fullName>
    </submittedName>
</protein>
<dbReference type="PROSITE" id="PS51892">
    <property type="entry name" value="SUBTILASE"/>
    <property type="match status" value="1"/>
</dbReference>
<dbReference type="InterPro" id="IPR000209">
    <property type="entry name" value="Peptidase_S8/S53_dom"/>
</dbReference>
<proteinExistence type="inferred from homology"/>
<dbReference type="InterPro" id="IPR023827">
    <property type="entry name" value="Peptidase_S8_Asp-AS"/>
</dbReference>
<dbReference type="PRINTS" id="PR00723">
    <property type="entry name" value="SUBTILISIN"/>
</dbReference>
<dbReference type="SUPFAM" id="SSF52743">
    <property type="entry name" value="Subtilisin-like"/>
    <property type="match status" value="1"/>
</dbReference>
<evidence type="ECO:0000313" key="10">
    <source>
        <dbReference type="Proteomes" id="UP001057753"/>
    </source>
</evidence>
<dbReference type="PROSITE" id="PS00137">
    <property type="entry name" value="SUBTILASE_HIS"/>
    <property type="match status" value="1"/>
</dbReference>
<dbReference type="GO" id="GO:0006508">
    <property type="term" value="P:proteolysis"/>
    <property type="evidence" value="ECO:0007669"/>
    <property type="project" value="UniProtKB-KW"/>
</dbReference>
<feature type="active site" description="Charge relay system" evidence="5 6">
    <location>
        <position position="383"/>
    </location>
</feature>
<sequence>MYGFSMVKTMRTHARKLDKSCRDYVMTMYKPFRRTPCFLHKPLESFLKRVTKLSVIIQFENKCLHEGCKEFDAIVKKYVRCKRKRMFSSISCCSATITPQALEDLLSSCHSLKKVFLNSEVAAFLDTAVEASHAQQIVRQGNDVTGEGVNIAIIDTGVYPHEDLNGRITGFVDFINNRTDPYDDNGHGTHCAGDAAGDGSASGGLYKGSAPKANIIGIKALDKNGAGSLATIIEGVQWCLDYNESNTDDPIHIISMSLGAAAQQFENETDDPMVQIVNEAWHAGIVVVAAAGNSGPEPTTIASPGISRTILTVGALDDRDTVDRTDDDVADFSSRGPTIYGIEKPDILAPGVDITSLRAPNSSLAKSQKGDQMADYITLSGTSMATPICAGIIALILEVNPDLTPDEVKERIRNGADLWTDRDPTIYGAGYINGERTVPEN</sequence>
<dbReference type="InterPro" id="IPR022398">
    <property type="entry name" value="Peptidase_S8_His-AS"/>
</dbReference>
<evidence type="ECO:0000256" key="2">
    <source>
        <dbReference type="ARBA" id="ARBA00022670"/>
    </source>
</evidence>
<evidence type="ECO:0000313" key="9">
    <source>
        <dbReference type="EMBL" id="MCR6097707.1"/>
    </source>
</evidence>
<dbReference type="RefSeq" id="WP_257822097.1">
    <property type="nucleotide sequence ID" value="NZ_JABXYM010000001.1"/>
</dbReference>
<evidence type="ECO:0000256" key="4">
    <source>
        <dbReference type="ARBA" id="ARBA00022825"/>
    </source>
</evidence>
<dbReference type="AlphaFoldDB" id="A0A9Q4B476"/>
<dbReference type="PANTHER" id="PTHR43806">
    <property type="entry name" value="PEPTIDASE S8"/>
    <property type="match status" value="1"/>
</dbReference>
<dbReference type="PROSITE" id="PS00138">
    <property type="entry name" value="SUBTILASE_SER"/>
    <property type="match status" value="1"/>
</dbReference>
<dbReference type="InterPro" id="IPR050131">
    <property type="entry name" value="Peptidase_S8_subtilisin-like"/>
</dbReference>
<name>A0A9Q4B476_SALAG</name>
<evidence type="ECO:0000256" key="5">
    <source>
        <dbReference type="PIRSR" id="PIRSR615500-1"/>
    </source>
</evidence>
<reference evidence="9" key="1">
    <citation type="submission" date="2020-06" db="EMBL/GenBank/DDBJ databases">
        <title>Insight into the genomes of haloalkaliphilic bacilli from Kenyan soda lakes.</title>
        <authorList>
            <person name="Mwirichia R."/>
            <person name="Villamizar G.C."/>
            <person name="Poehlein A."/>
            <person name="Mugweru J."/>
            <person name="Kipnyargis A."/>
            <person name="Kiplimo D."/>
            <person name="Orwa P."/>
            <person name="Daniel R."/>
        </authorList>
    </citation>
    <scope>NUCLEOTIDE SEQUENCE</scope>
    <source>
        <strain evidence="9">B1096_S55</strain>
    </source>
</reference>
<evidence type="ECO:0000256" key="1">
    <source>
        <dbReference type="ARBA" id="ARBA00011073"/>
    </source>
</evidence>
<feature type="active site" description="Charge relay system" evidence="5 6">
    <location>
        <position position="155"/>
    </location>
</feature>
<evidence type="ECO:0000259" key="8">
    <source>
        <dbReference type="Pfam" id="PF00082"/>
    </source>
</evidence>
<dbReference type="EMBL" id="JABXYM010000001">
    <property type="protein sequence ID" value="MCR6097707.1"/>
    <property type="molecule type" value="Genomic_DNA"/>
</dbReference>
<comment type="similarity">
    <text evidence="1 6 7">Belongs to the peptidase S8 family.</text>
</comment>
<keyword evidence="4 6" id="KW-0720">Serine protease</keyword>
<feature type="domain" description="Peptidase S8/S53" evidence="8">
    <location>
        <begin position="146"/>
        <end position="430"/>
    </location>
</feature>
<keyword evidence="10" id="KW-1185">Reference proteome</keyword>
<dbReference type="InterPro" id="IPR023828">
    <property type="entry name" value="Peptidase_S8_Ser-AS"/>
</dbReference>
<dbReference type="InterPro" id="IPR015500">
    <property type="entry name" value="Peptidase_S8_subtilisin-rel"/>
</dbReference>
<evidence type="ECO:0000256" key="3">
    <source>
        <dbReference type="ARBA" id="ARBA00022801"/>
    </source>
</evidence>
<dbReference type="Gene3D" id="3.40.50.200">
    <property type="entry name" value="Peptidase S8/S53 domain"/>
    <property type="match status" value="1"/>
</dbReference>
<evidence type="ECO:0000256" key="6">
    <source>
        <dbReference type="PROSITE-ProRule" id="PRU01240"/>
    </source>
</evidence>
<organism evidence="9 10">
    <name type="scientific">Salipaludibacillus agaradhaerens</name>
    <name type="common">Bacillus agaradhaerens</name>
    <dbReference type="NCBI Taxonomy" id="76935"/>
    <lineage>
        <taxon>Bacteria</taxon>
        <taxon>Bacillati</taxon>
        <taxon>Bacillota</taxon>
        <taxon>Bacilli</taxon>
        <taxon>Bacillales</taxon>
        <taxon>Bacillaceae</taxon>
    </lineage>
</organism>
<keyword evidence="2 6" id="KW-0645">Protease</keyword>
<dbReference type="CDD" id="cd07487">
    <property type="entry name" value="Peptidases_S8_1"/>
    <property type="match status" value="1"/>
</dbReference>
<dbReference type="Pfam" id="PF00082">
    <property type="entry name" value="Peptidase_S8"/>
    <property type="match status" value="1"/>
</dbReference>
<gene>
    <name evidence="9" type="ORF">HXA33_14235</name>
</gene>
<dbReference type="PROSITE" id="PS00136">
    <property type="entry name" value="SUBTILASE_ASP"/>
    <property type="match status" value="1"/>
</dbReference>
<dbReference type="InterPro" id="IPR036852">
    <property type="entry name" value="Peptidase_S8/S53_dom_sf"/>
</dbReference>
<dbReference type="PANTHER" id="PTHR43806:SF65">
    <property type="entry name" value="SERINE PROTEASE APRX"/>
    <property type="match status" value="1"/>
</dbReference>
<dbReference type="GO" id="GO:0004252">
    <property type="term" value="F:serine-type endopeptidase activity"/>
    <property type="evidence" value="ECO:0007669"/>
    <property type="project" value="UniProtKB-UniRule"/>
</dbReference>
<accession>A0A9Q4B476</accession>
<evidence type="ECO:0000256" key="7">
    <source>
        <dbReference type="RuleBase" id="RU003355"/>
    </source>
</evidence>
<comment type="caution">
    <text evidence="9">The sequence shown here is derived from an EMBL/GenBank/DDBJ whole genome shotgun (WGS) entry which is preliminary data.</text>
</comment>
<feature type="active site" description="Charge relay system" evidence="5 6">
    <location>
        <position position="187"/>
    </location>
</feature>
<dbReference type="Proteomes" id="UP001057753">
    <property type="component" value="Unassembled WGS sequence"/>
</dbReference>